<dbReference type="RefSeq" id="XP_030978572.1">
    <property type="nucleotide sequence ID" value="XM_031128331.1"/>
</dbReference>
<feature type="transmembrane region" description="Helical" evidence="10">
    <location>
        <begin position="407"/>
        <end position="431"/>
    </location>
</feature>
<dbReference type="CDD" id="cd00371">
    <property type="entry name" value="HMA"/>
    <property type="match status" value="2"/>
</dbReference>
<dbReference type="InterPro" id="IPR027256">
    <property type="entry name" value="P-typ_ATPase_IB"/>
</dbReference>
<keyword evidence="9 10" id="KW-0472">Membrane</keyword>
<evidence type="ECO:0000256" key="8">
    <source>
        <dbReference type="ARBA" id="ARBA00022989"/>
    </source>
</evidence>
<dbReference type="InterPro" id="IPR017969">
    <property type="entry name" value="Heavy-metal-associated_CS"/>
</dbReference>
<dbReference type="FunFam" id="2.70.150.10:FF:000068">
    <property type="entry name" value="Copper resistance-associated P-type ATPase"/>
    <property type="match status" value="1"/>
</dbReference>
<feature type="transmembrane region" description="Helical" evidence="10">
    <location>
        <begin position="746"/>
        <end position="773"/>
    </location>
</feature>
<evidence type="ECO:0000256" key="5">
    <source>
        <dbReference type="ARBA" id="ARBA00022741"/>
    </source>
</evidence>
<sequence>MAPSDTRQSRPPTEPAITSFLLGNLHCPTCVSAIKEVLYASCKDKIRWVSPNIVTAVVTVEHDLDAPISTMAAELSRAGFEVCGVTTSAGDRTTQEAHLDSEATTAAMNICGKEATSSRHKGKQPAAASSWLRSPLFGSKSSHIDAHLKNCEDCRGKGSDSAIRPDPIPSAQPTTRNLGVVIRPPAPSRSRSNNGESSSSSASSSASSSPPIMSIESFASPNLDDAPIWRATVAIGGMTCAACSNAITKELSKRDWISNIAVNLITNSATVDFADRSKADKIVDEIEDLGYDAAIDTITNLKEEKTGQEERTVEISVEGMYCDHCPRRTIQNLETFGLRYTLRVDREPTHQHPIMKVTYVPSSPDFTIRRILASIEASDPAFKASIYHPPTLEERSKEIQRKHLRQILYRVIFTGILCIPTFVLGIVYMTLLPDSNMEKHYLMMPWVAGISRLQMALFILATPVYFFAADMFHLRAFKEIWTLWKPESRTPILQRFYRFGSMNTLMSLGTTIAYVSSTSQLISAAIYRPKEINDANFYFDAVVFLTFFLLLGRLIESYSKSKTGDAVEALARLRPTTAILVEQSTDSNGQRHTEDIVVKTELLDFGDLVRIPHGTSPPADGIIVQGATSFDESSLTGESRPIKKGPGEEVYAGTVNKAGPVVIRITGVSGNSMLDQIVRIVREGQTKRAPMEQLADILTTYFVPCVTLVAVVTWLMWLSLGVSGVIPGHFLDVTSGGWVSFSLQFAIAVFVVACPCGLALAAPTAIFVGAGLAARYGILAKGGGLAFETASRIDCVVFDKTGTLTMGGEPKITDSKFLDGERGEFTVPKPLIMAALKAIEENSSHTIAKAIVSYCSLQPLPTGQVEDLQEIPGKGMRAVFTPNDGSAAFEMIVGNKALMEQFSATVSLSLDATLAMWTAGANSIALAAVKPISDKENEGPESIFESTYSVRGALAISDPIRPESAAVIAALQSRGIQVYMLSGDNAATARAVGNRLGIDVEHVLAEVLPAQKADRIKYLQSTLKAQIGGKKESTTKRAIVAMVGDGVNDAPALAQADVGVAIGSGSDVAISSAGFVLVKSDLRNVLTLLELSKAVFRRIKLNFGWALVYNVLAVPVAAGALYPIVGPGGEHVRLDPVWAALAMALSSISVVMSSLLLRSRLWIVGFRPSIVEVAEADSQAEEQVGDDDSSERVVVISSEINDDKI</sequence>
<dbReference type="KEGG" id="pgri:PgNI_08334"/>
<keyword evidence="5 10" id="KW-0547">Nucleotide-binding</keyword>
<dbReference type="Proteomes" id="UP000515153">
    <property type="component" value="Chromosome V"/>
</dbReference>
<dbReference type="PANTHER" id="PTHR43520">
    <property type="entry name" value="ATP7, ISOFORM B"/>
    <property type="match status" value="1"/>
</dbReference>
<comment type="subcellular location">
    <subcellularLocation>
        <location evidence="1">Membrane</location>
        <topology evidence="1">Multi-pass membrane protein</topology>
    </subcellularLocation>
</comment>
<dbReference type="Pfam" id="PF00403">
    <property type="entry name" value="HMA"/>
    <property type="match status" value="1"/>
</dbReference>
<dbReference type="InterPro" id="IPR036163">
    <property type="entry name" value="HMA_dom_sf"/>
</dbReference>
<dbReference type="GO" id="GO:0043682">
    <property type="term" value="F:P-type divalent copper transporter activity"/>
    <property type="evidence" value="ECO:0007669"/>
    <property type="project" value="TreeGrafter"/>
</dbReference>
<dbReference type="InterPro" id="IPR044492">
    <property type="entry name" value="P_typ_ATPase_HD_dom"/>
</dbReference>
<comment type="similarity">
    <text evidence="2 10">Belongs to the cation transport ATPase (P-type) (TC 3.A.3) family. Type IB subfamily.</text>
</comment>
<dbReference type="GO" id="GO:0055070">
    <property type="term" value="P:copper ion homeostasis"/>
    <property type="evidence" value="ECO:0007669"/>
    <property type="project" value="TreeGrafter"/>
</dbReference>
<dbReference type="PRINTS" id="PR00119">
    <property type="entry name" value="CATATPASE"/>
</dbReference>
<dbReference type="PANTHER" id="PTHR43520:SF32">
    <property type="entry name" value="COPPER RESISTANCE P-TYPE ATPASE (EUROFUNG)"/>
    <property type="match status" value="1"/>
</dbReference>
<organism evidence="13 14">
    <name type="scientific">Pyricularia grisea</name>
    <name type="common">Crabgrass-specific blast fungus</name>
    <name type="synonym">Magnaporthe grisea</name>
    <dbReference type="NCBI Taxonomy" id="148305"/>
    <lineage>
        <taxon>Eukaryota</taxon>
        <taxon>Fungi</taxon>
        <taxon>Dikarya</taxon>
        <taxon>Ascomycota</taxon>
        <taxon>Pezizomycotina</taxon>
        <taxon>Sordariomycetes</taxon>
        <taxon>Sordariomycetidae</taxon>
        <taxon>Magnaporthales</taxon>
        <taxon>Pyriculariaceae</taxon>
        <taxon>Pyricularia</taxon>
    </lineage>
</organism>
<dbReference type="OrthoDB" id="432719at2759"/>
<keyword evidence="13" id="KW-1185">Reference proteome</keyword>
<dbReference type="InterPro" id="IPR018303">
    <property type="entry name" value="ATPase_P-typ_P_site"/>
</dbReference>
<evidence type="ECO:0000256" key="10">
    <source>
        <dbReference type="RuleBase" id="RU362081"/>
    </source>
</evidence>
<dbReference type="GO" id="GO:0016020">
    <property type="term" value="C:membrane"/>
    <property type="evidence" value="ECO:0007669"/>
    <property type="project" value="UniProtKB-SubCell"/>
</dbReference>
<feature type="compositionally biased region" description="Low complexity" evidence="11">
    <location>
        <begin position="188"/>
        <end position="211"/>
    </location>
</feature>
<evidence type="ECO:0000256" key="7">
    <source>
        <dbReference type="ARBA" id="ARBA00022967"/>
    </source>
</evidence>
<reference evidence="14" key="3">
    <citation type="submission" date="2025-08" db="UniProtKB">
        <authorList>
            <consortium name="RefSeq"/>
        </authorList>
    </citation>
    <scope>IDENTIFICATION</scope>
    <source>
        <strain evidence="14">NI907</strain>
    </source>
</reference>
<dbReference type="InterPro" id="IPR008250">
    <property type="entry name" value="ATPase_P-typ_transduc_dom_A_sf"/>
</dbReference>
<dbReference type="GO" id="GO:0005507">
    <property type="term" value="F:copper ion binding"/>
    <property type="evidence" value="ECO:0007669"/>
    <property type="project" value="TreeGrafter"/>
</dbReference>
<dbReference type="InterPro" id="IPR023214">
    <property type="entry name" value="HAD_sf"/>
</dbReference>
<evidence type="ECO:0000256" key="9">
    <source>
        <dbReference type="ARBA" id="ARBA00023136"/>
    </source>
</evidence>
<gene>
    <name evidence="14" type="ORF">PgNI_08334</name>
</gene>
<dbReference type="InterPro" id="IPR059000">
    <property type="entry name" value="ATPase_P-type_domA"/>
</dbReference>
<feature type="transmembrane region" description="Helical" evidence="10">
    <location>
        <begin position="1137"/>
        <end position="1157"/>
    </location>
</feature>
<reference evidence="14" key="2">
    <citation type="submission" date="2019-10" db="EMBL/GenBank/DDBJ databases">
        <authorList>
            <consortium name="NCBI Genome Project"/>
        </authorList>
    </citation>
    <scope>NUCLEOTIDE SEQUENCE</scope>
    <source>
        <strain evidence="14">NI907</strain>
    </source>
</reference>
<evidence type="ECO:0000256" key="11">
    <source>
        <dbReference type="SAM" id="MobiDB-lite"/>
    </source>
</evidence>
<feature type="transmembrane region" description="Helical" evidence="10">
    <location>
        <begin position="1103"/>
        <end position="1125"/>
    </location>
</feature>
<evidence type="ECO:0000256" key="1">
    <source>
        <dbReference type="ARBA" id="ARBA00004141"/>
    </source>
</evidence>
<dbReference type="GO" id="GO:0005524">
    <property type="term" value="F:ATP binding"/>
    <property type="evidence" value="ECO:0007669"/>
    <property type="project" value="UniProtKB-UniRule"/>
</dbReference>
<dbReference type="InterPro" id="IPR006121">
    <property type="entry name" value="HMA_dom"/>
</dbReference>
<dbReference type="InterPro" id="IPR001757">
    <property type="entry name" value="P_typ_ATPase"/>
</dbReference>
<dbReference type="NCBIfam" id="TIGR01494">
    <property type="entry name" value="ATPase_P-type"/>
    <property type="match status" value="2"/>
</dbReference>
<dbReference type="Gene3D" id="3.30.70.100">
    <property type="match status" value="1"/>
</dbReference>
<keyword evidence="7" id="KW-1278">Translocase</keyword>
<dbReference type="SFLD" id="SFLDS00003">
    <property type="entry name" value="Haloacid_Dehalogenase"/>
    <property type="match status" value="1"/>
</dbReference>
<feature type="domain" description="HMA" evidence="12">
    <location>
        <begin position="229"/>
        <end position="294"/>
    </location>
</feature>
<evidence type="ECO:0000256" key="6">
    <source>
        <dbReference type="ARBA" id="ARBA00022840"/>
    </source>
</evidence>
<dbReference type="SUPFAM" id="SSF81665">
    <property type="entry name" value="Calcium ATPase, transmembrane domain M"/>
    <property type="match status" value="1"/>
</dbReference>
<dbReference type="PROSITE" id="PS00154">
    <property type="entry name" value="ATPASE_E1_E2"/>
    <property type="match status" value="1"/>
</dbReference>
<name>A0A6P8AUI9_PYRGI</name>
<dbReference type="Pfam" id="PF00122">
    <property type="entry name" value="E1-E2_ATPase"/>
    <property type="match status" value="1"/>
</dbReference>
<dbReference type="SFLD" id="SFLDF00027">
    <property type="entry name" value="p-type_atpase"/>
    <property type="match status" value="1"/>
</dbReference>
<dbReference type="PROSITE" id="PS01047">
    <property type="entry name" value="HMA_1"/>
    <property type="match status" value="1"/>
</dbReference>
<evidence type="ECO:0000313" key="14">
    <source>
        <dbReference type="RefSeq" id="XP_030978572.1"/>
    </source>
</evidence>
<feature type="region of interest" description="Disordered" evidence="11">
    <location>
        <begin position="155"/>
        <end position="211"/>
    </location>
</feature>
<dbReference type="SFLD" id="SFLDG00002">
    <property type="entry name" value="C1.7:_P-type_atpase_like"/>
    <property type="match status" value="1"/>
</dbReference>
<dbReference type="FunFam" id="3.30.70.100:FF:000043">
    <property type="entry name" value="Copper-transporting ATPase 2"/>
    <property type="match status" value="1"/>
</dbReference>
<reference evidence="13 14" key="1">
    <citation type="journal article" date="2019" name="Mol. Biol. Evol.">
        <title>Blast fungal genomes show frequent chromosomal changes, gene gains and losses, and effector gene turnover.</title>
        <authorList>
            <person name="Gomez Luciano L.B."/>
            <person name="Jason Tsai I."/>
            <person name="Chuma I."/>
            <person name="Tosa Y."/>
            <person name="Chen Y.H."/>
            <person name="Li J.Y."/>
            <person name="Li M.Y."/>
            <person name="Jade Lu M.Y."/>
            <person name="Nakayashiki H."/>
            <person name="Li W.H."/>
        </authorList>
    </citation>
    <scope>NUCLEOTIDE SEQUENCE [LARGE SCALE GENOMIC DNA]</scope>
    <source>
        <strain evidence="13 14">NI907</strain>
    </source>
</reference>
<dbReference type="NCBIfam" id="TIGR01525">
    <property type="entry name" value="ATPase-IB_hvy"/>
    <property type="match status" value="1"/>
</dbReference>
<evidence type="ECO:0000256" key="4">
    <source>
        <dbReference type="ARBA" id="ARBA00022723"/>
    </source>
</evidence>
<dbReference type="SUPFAM" id="SSF55008">
    <property type="entry name" value="HMA, heavy metal-associated domain"/>
    <property type="match status" value="2"/>
</dbReference>
<dbReference type="SUPFAM" id="SSF56784">
    <property type="entry name" value="HAD-like"/>
    <property type="match status" value="1"/>
</dbReference>
<dbReference type="CDD" id="cd02094">
    <property type="entry name" value="P-type_ATPase_Cu-like"/>
    <property type="match status" value="1"/>
</dbReference>
<dbReference type="InterPro" id="IPR023298">
    <property type="entry name" value="ATPase_P-typ_TM_dom_sf"/>
</dbReference>
<keyword evidence="3 10" id="KW-0812">Transmembrane</keyword>
<feature type="transmembrane region" description="Helical" evidence="10">
    <location>
        <begin position="535"/>
        <end position="555"/>
    </location>
</feature>
<feature type="transmembrane region" description="Helical" evidence="10">
    <location>
        <begin position="443"/>
        <end position="468"/>
    </location>
</feature>
<protein>
    <recommendedName>
        <fullName evidence="12">HMA domain-containing protein</fullName>
    </recommendedName>
</protein>
<dbReference type="PROSITE" id="PS50846">
    <property type="entry name" value="HMA_2"/>
    <property type="match status" value="1"/>
</dbReference>
<feature type="transmembrane region" description="Helical" evidence="10">
    <location>
        <begin position="701"/>
        <end position="726"/>
    </location>
</feature>
<keyword evidence="8 10" id="KW-1133">Transmembrane helix</keyword>
<dbReference type="Gene3D" id="3.40.1110.10">
    <property type="entry name" value="Calcium-transporting ATPase, cytoplasmic domain N"/>
    <property type="match status" value="1"/>
</dbReference>
<keyword evidence="4 10" id="KW-0479">Metal-binding</keyword>
<evidence type="ECO:0000259" key="12">
    <source>
        <dbReference type="PROSITE" id="PS50846"/>
    </source>
</evidence>
<keyword evidence="6 10" id="KW-0067">ATP-binding</keyword>
<proteinExistence type="inferred from homology"/>
<accession>A0A6P8AUI9</accession>
<dbReference type="SUPFAM" id="SSF81653">
    <property type="entry name" value="Calcium ATPase, transduction domain A"/>
    <property type="match status" value="1"/>
</dbReference>
<dbReference type="InterPro" id="IPR023299">
    <property type="entry name" value="ATPase_P-typ_cyto_dom_N"/>
</dbReference>
<evidence type="ECO:0000256" key="3">
    <source>
        <dbReference type="ARBA" id="ARBA00022692"/>
    </source>
</evidence>
<dbReference type="Gene3D" id="3.40.50.1000">
    <property type="entry name" value="HAD superfamily/HAD-like"/>
    <property type="match status" value="1"/>
</dbReference>
<dbReference type="InterPro" id="IPR036412">
    <property type="entry name" value="HAD-like_sf"/>
</dbReference>
<dbReference type="GO" id="GO:0016887">
    <property type="term" value="F:ATP hydrolysis activity"/>
    <property type="evidence" value="ECO:0007669"/>
    <property type="project" value="InterPro"/>
</dbReference>
<dbReference type="Gene3D" id="2.70.150.10">
    <property type="entry name" value="Calcium-transporting ATPase, cytoplasmic transduction domain A"/>
    <property type="match status" value="1"/>
</dbReference>
<evidence type="ECO:0000256" key="2">
    <source>
        <dbReference type="ARBA" id="ARBA00006024"/>
    </source>
</evidence>
<dbReference type="Pfam" id="PF00702">
    <property type="entry name" value="Hydrolase"/>
    <property type="match status" value="1"/>
</dbReference>
<dbReference type="GeneID" id="41963240"/>
<dbReference type="AlphaFoldDB" id="A0A6P8AUI9"/>
<evidence type="ECO:0000313" key="13">
    <source>
        <dbReference type="Proteomes" id="UP000515153"/>
    </source>
</evidence>